<feature type="non-terminal residue" evidence="2">
    <location>
        <position position="1"/>
    </location>
</feature>
<proteinExistence type="predicted"/>
<reference evidence="2 3" key="1">
    <citation type="submission" date="2017-11" db="EMBL/GenBank/DDBJ databases">
        <title>Bradyrhizobium forestalis sp. nov., an efficient nitrogen-fixing bacterium isolated from nodules of forest legume species in the Amazon.</title>
        <authorList>
            <person name="Costa E.M."/>
            <person name="Guimaraes A."/>
            <person name="Carvalho T.S."/>
            <person name="Rodrigues T.L."/>
            <person name="Ribeiro P.R.A."/>
            <person name="Lebbe L."/>
            <person name="Willems A."/>
            <person name="Moreira F.M.S."/>
        </authorList>
    </citation>
    <scope>NUCLEOTIDE SEQUENCE [LARGE SCALE GENOMIC DNA]</scope>
    <source>
        <strain evidence="2 3">INPA54B</strain>
    </source>
</reference>
<name>A0A2M8QWK3_9BRAD</name>
<comment type="caution">
    <text evidence="2">The sequence shown here is derived from an EMBL/GenBank/DDBJ whole genome shotgun (WGS) entry which is preliminary data.</text>
</comment>
<dbReference type="EMBL" id="PGVG01000162">
    <property type="protein sequence ID" value="PJG49953.1"/>
    <property type="molecule type" value="Genomic_DNA"/>
</dbReference>
<evidence type="ECO:0000313" key="3">
    <source>
        <dbReference type="Proteomes" id="UP000231194"/>
    </source>
</evidence>
<sequence>YGNRDISGAAIFLLGGGGPQRDGEEP</sequence>
<organism evidence="2 3">
    <name type="scientific">Bradyrhizobium forestalis</name>
    <dbReference type="NCBI Taxonomy" id="1419263"/>
    <lineage>
        <taxon>Bacteria</taxon>
        <taxon>Pseudomonadati</taxon>
        <taxon>Pseudomonadota</taxon>
        <taxon>Alphaproteobacteria</taxon>
        <taxon>Hyphomicrobiales</taxon>
        <taxon>Nitrobacteraceae</taxon>
        <taxon>Bradyrhizobium</taxon>
    </lineage>
</organism>
<evidence type="ECO:0000313" key="2">
    <source>
        <dbReference type="EMBL" id="PJG49953.1"/>
    </source>
</evidence>
<dbReference type="Proteomes" id="UP000231194">
    <property type="component" value="Unassembled WGS sequence"/>
</dbReference>
<evidence type="ECO:0000256" key="1">
    <source>
        <dbReference type="SAM" id="MobiDB-lite"/>
    </source>
</evidence>
<gene>
    <name evidence="2" type="ORF">CVM73_39085</name>
</gene>
<keyword evidence="3" id="KW-1185">Reference proteome</keyword>
<dbReference type="AlphaFoldDB" id="A0A2M8QWK3"/>
<feature type="region of interest" description="Disordered" evidence="1">
    <location>
        <begin position="1"/>
        <end position="26"/>
    </location>
</feature>
<protein>
    <submittedName>
        <fullName evidence="2">Uncharacterized protein</fullName>
    </submittedName>
</protein>
<accession>A0A2M8QWK3</accession>